<keyword evidence="7" id="KW-1185">Reference proteome</keyword>
<sequence>DTLKKGSKLLTLADKALDTGVDIRNSTTGGSLIISVERESGGKAENLLSSSPARTTDVDQIPERRSCECDDETFRLLLLGRTGDGKSSTGNTILDEDVFLRRAALFSTEKAPQFESRKKNGRIFEIMDCPGLCDTRDAEKVCREIVKAVACMHPGPHAILYVLKVGPYTEDEFTVYNALKVLFDEKITDHMIILFTHGDKLETERKTFKDFLKTDNELFLRVFEECGQRCLVFNNIAENKKPQVDELLEIVRVLKNNERPYACTKYEKIGEELQDEVAKRIRDDQACEETVVPSEHETTGKKGKLEPEKQRSPGRLESDISQQMKTGISKGKEDYFVDTKFVCGETVVPSEHGTTEKKKRKLEPEALDAPKKETSPSRLESDISRHIKTGISKGKEDYFVDTKIGMVLPHVKSFQSQTVRFR</sequence>
<accession>A0ABD0LA40</accession>
<dbReference type="SUPFAM" id="SSF52540">
    <property type="entry name" value="P-loop containing nucleoside triphosphate hydrolases"/>
    <property type="match status" value="1"/>
</dbReference>
<dbReference type="PANTHER" id="PTHR10903:SF184">
    <property type="entry name" value="GTP-BINDING PROTEIN A"/>
    <property type="match status" value="1"/>
</dbReference>
<dbReference type="Proteomes" id="UP001519460">
    <property type="component" value="Unassembled WGS sequence"/>
</dbReference>
<feature type="domain" description="AIG1-type G" evidence="5">
    <location>
        <begin position="71"/>
        <end position="270"/>
    </location>
</feature>
<organism evidence="6 7">
    <name type="scientific">Batillaria attramentaria</name>
    <dbReference type="NCBI Taxonomy" id="370345"/>
    <lineage>
        <taxon>Eukaryota</taxon>
        <taxon>Metazoa</taxon>
        <taxon>Spiralia</taxon>
        <taxon>Lophotrochozoa</taxon>
        <taxon>Mollusca</taxon>
        <taxon>Gastropoda</taxon>
        <taxon>Caenogastropoda</taxon>
        <taxon>Sorbeoconcha</taxon>
        <taxon>Cerithioidea</taxon>
        <taxon>Batillariidae</taxon>
        <taxon>Batillaria</taxon>
    </lineage>
</organism>
<dbReference type="PANTHER" id="PTHR10903">
    <property type="entry name" value="GTPASE, IMAP FAMILY MEMBER-RELATED"/>
    <property type="match status" value="1"/>
</dbReference>
<evidence type="ECO:0000256" key="1">
    <source>
        <dbReference type="ARBA" id="ARBA00008535"/>
    </source>
</evidence>
<feature type="compositionally biased region" description="Basic and acidic residues" evidence="4">
    <location>
        <begin position="362"/>
        <end position="385"/>
    </location>
</feature>
<feature type="non-terminal residue" evidence="6">
    <location>
        <position position="1"/>
    </location>
</feature>
<dbReference type="Gene3D" id="3.40.50.300">
    <property type="entry name" value="P-loop containing nucleotide triphosphate hydrolases"/>
    <property type="match status" value="1"/>
</dbReference>
<evidence type="ECO:0000256" key="2">
    <source>
        <dbReference type="ARBA" id="ARBA00022741"/>
    </source>
</evidence>
<dbReference type="Pfam" id="PF04548">
    <property type="entry name" value="AIG1"/>
    <property type="match status" value="1"/>
</dbReference>
<evidence type="ECO:0000259" key="5">
    <source>
        <dbReference type="PROSITE" id="PS51720"/>
    </source>
</evidence>
<evidence type="ECO:0000313" key="7">
    <source>
        <dbReference type="Proteomes" id="UP001519460"/>
    </source>
</evidence>
<reference evidence="6 7" key="1">
    <citation type="journal article" date="2023" name="Sci. Data">
        <title>Genome assembly of the Korean intertidal mud-creeper Batillaria attramentaria.</title>
        <authorList>
            <person name="Patra A.K."/>
            <person name="Ho P.T."/>
            <person name="Jun S."/>
            <person name="Lee S.J."/>
            <person name="Kim Y."/>
            <person name="Won Y.J."/>
        </authorList>
    </citation>
    <scope>NUCLEOTIDE SEQUENCE [LARGE SCALE GENOMIC DNA]</scope>
    <source>
        <strain evidence="6">Wonlab-2016</strain>
    </source>
</reference>
<feature type="compositionally biased region" description="Basic and acidic residues" evidence="4">
    <location>
        <begin position="294"/>
        <end position="318"/>
    </location>
</feature>
<comment type="similarity">
    <text evidence="1">Belongs to the TRAFAC class TrmE-Era-EngA-EngB-Septin-like GTPase superfamily. AIG1/Toc34/Toc159-like paraseptin GTPase family. IAN subfamily.</text>
</comment>
<gene>
    <name evidence="6" type="ORF">BaRGS_00012304</name>
</gene>
<protein>
    <recommendedName>
        <fullName evidence="5">AIG1-type G domain-containing protein</fullName>
    </recommendedName>
</protein>
<proteinExistence type="inferred from homology"/>
<dbReference type="InterPro" id="IPR045058">
    <property type="entry name" value="GIMA/IAN/Toc"/>
</dbReference>
<evidence type="ECO:0000256" key="3">
    <source>
        <dbReference type="ARBA" id="ARBA00023134"/>
    </source>
</evidence>
<dbReference type="InterPro" id="IPR006703">
    <property type="entry name" value="G_AIG1"/>
</dbReference>
<dbReference type="InterPro" id="IPR027417">
    <property type="entry name" value="P-loop_NTPase"/>
</dbReference>
<dbReference type="GO" id="GO:0005525">
    <property type="term" value="F:GTP binding"/>
    <property type="evidence" value="ECO:0007669"/>
    <property type="project" value="UniProtKB-KW"/>
</dbReference>
<dbReference type="PROSITE" id="PS51720">
    <property type="entry name" value="G_AIG1"/>
    <property type="match status" value="1"/>
</dbReference>
<evidence type="ECO:0000313" key="6">
    <source>
        <dbReference type="EMBL" id="KAK7496382.1"/>
    </source>
</evidence>
<feature type="region of interest" description="Disordered" evidence="4">
    <location>
        <begin position="350"/>
        <end position="386"/>
    </location>
</feature>
<evidence type="ECO:0000256" key="4">
    <source>
        <dbReference type="SAM" id="MobiDB-lite"/>
    </source>
</evidence>
<comment type="caution">
    <text evidence="6">The sequence shown here is derived from an EMBL/GenBank/DDBJ whole genome shotgun (WGS) entry which is preliminary data.</text>
</comment>
<keyword evidence="3" id="KW-0342">GTP-binding</keyword>
<keyword evidence="2" id="KW-0547">Nucleotide-binding</keyword>
<dbReference type="FunFam" id="3.40.50.300:FF:000366">
    <property type="entry name" value="GTPase, IMAP family member 2"/>
    <property type="match status" value="1"/>
</dbReference>
<feature type="region of interest" description="Disordered" evidence="4">
    <location>
        <begin position="285"/>
        <end position="321"/>
    </location>
</feature>
<name>A0ABD0LA40_9CAEN</name>
<dbReference type="EMBL" id="JACVVK020000067">
    <property type="protein sequence ID" value="KAK7496382.1"/>
    <property type="molecule type" value="Genomic_DNA"/>
</dbReference>
<dbReference type="AlphaFoldDB" id="A0ABD0LA40"/>